<proteinExistence type="predicted"/>
<gene>
    <name evidence="1" type="ORF">GGX14DRAFT_593751</name>
</gene>
<reference evidence="1" key="1">
    <citation type="submission" date="2023-03" db="EMBL/GenBank/DDBJ databases">
        <title>Massive genome expansion in bonnet fungi (Mycena s.s.) driven by repeated elements and novel gene families across ecological guilds.</title>
        <authorList>
            <consortium name="Lawrence Berkeley National Laboratory"/>
            <person name="Harder C.B."/>
            <person name="Miyauchi S."/>
            <person name="Viragh M."/>
            <person name="Kuo A."/>
            <person name="Thoen E."/>
            <person name="Andreopoulos B."/>
            <person name="Lu D."/>
            <person name="Skrede I."/>
            <person name="Drula E."/>
            <person name="Henrissat B."/>
            <person name="Morin E."/>
            <person name="Kohler A."/>
            <person name="Barry K."/>
            <person name="LaButti K."/>
            <person name="Morin E."/>
            <person name="Salamov A."/>
            <person name="Lipzen A."/>
            <person name="Mereny Z."/>
            <person name="Hegedus B."/>
            <person name="Baldrian P."/>
            <person name="Stursova M."/>
            <person name="Weitz H."/>
            <person name="Taylor A."/>
            <person name="Grigoriev I.V."/>
            <person name="Nagy L.G."/>
            <person name="Martin F."/>
            <person name="Kauserud H."/>
        </authorList>
    </citation>
    <scope>NUCLEOTIDE SEQUENCE</scope>
    <source>
        <strain evidence="1">9144</strain>
    </source>
</reference>
<dbReference type="Proteomes" id="UP001219525">
    <property type="component" value="Unassembled WGS sequence"/>
</dbReference>
<evidence type="ECO:0000313" key="1">
    <source>
        <dbReference type="EMBL" id="KAJ7192915.1"/>
    </source>
</evidence>
<organism evidence="1 2">
    <name type="scientific">Mycena pura</name>
    <dbReference type="NCBI Taxonomy" id="153505"/>
    <lineage>
        <taxon>Eukaryota</taxon>
        <taxon>Fungi</taxon>
        <taxon>Dikarya</taxon>
        <taxon>Basidiomycota</taxon>
        <taxon>Agaricomycotina</taxon>
        <taxon>Agaricomycetes</taxon>
        <taxon>Agaricomycetidae</taxon>
        <taxon>Agaricales</taxon>
        <taxon>Marasmiineae</taxon>
        <taxon>Mycenaceae</taxon>
        <taxon>Mycena</taxon>
    </lineage>
</organism>
<keyword evidence="2" id="KW-1185">Reference proteome</keyword>
<dbReference type="EMBL" id="JARJCW010000114">
    <property type="protein sequence ID" value="KAJ7192915.1"/>
    <property type="molecule type" value="Genomic_DNA"/>
</dbReference>
<evidence type="ECO:0000313" key="2">
    <source>
        <dbReference type="Proteomes" id="UP001219525"/>
    </source>
</evidence>
<name>A0AAD6Y5Y3_9AGAR</name>
<accession>A0AAD6Y5Y3</accession>
<protein>
    <submittedName>
        <fullName evidence="1">Uncharacterized protein</fullName>
    </submittedName>
</protein>
<dbReference type="AlphaFoldDB" id="A0AAD6Y5Y3"/>
<comment type="caution">
    <text evidence="1">The sequence shown here is derived from an EMBL/GenBank/DDBJ whole genome shotgun (WGS) entry which is preliminary data.</text>
</comment>
<sequence length="308" mass="34408">MLARLVQELFSPISFAGSARFTRTALRPGTSSARAHLALAPPKQSIRSGARGDERRMSWDYQQRSRRQMVVFVTTSPRVPHAASTPGDPLLDLVSVDIIARWAFTADVTRLVVVQLGEGVWGLRPAPAVRLRRPRERVTDGHDYEWEAAVRVVVWTGQQHAAGGGAATEAMGAELGEKDTVMATWNLGRRRGRAEISWRWGGQGRSLTLLQLARSAFNFFERAKPLVNVPSTFRTDSHCIRWGDYHALIWRYQLTLHGAKIDVRREVEVSGGGEAFVEGIAPSSPRAIPPIRRRSRASQLRIFKFPEI</sequence>